<keyword evidence="1" id="KW-1133">Transmembrane helix</keyword>
<protein>
    <submittedName>
        <fullName evidence="2">Uncharacterized protein</fullName>
    </submittedName>
</protein>
<dbReference type="Proteomes" id="UP000239589">
    <property type="component" value="Unassembled WGS sequence"/>
</dbReference>
<dbReference type="OrthoDB" id="436463at2"/>
<comment type="caution">
    <text evidence="2">The sequence shown here is derived from an EMBL/GenBank/DDBJ whole genome shotgun (WGS) entry which is preliminary data.</text>
</comment>
<feature type="transmembrane region" description="Helical" evidence="1">
    <location>
        <begin position="296"/>
        <end position="320"/>
    </location>
</feature>
<evidence type="ECO:0000256" key="1">
    <source>
        <dbReference type="SAM" id="Phobius"/>
    </source>
</evidence>
<evidence type="ECO:0000313" key="2">
    <source>
        <dbReference type="EMBL" id="PPJ64616.1"/>
    </source>
</evidence>
<accession>A0A2S6CXY3</accession>
<reference evidence="2 3" key="1">
    <citation type="submission" date="2018-02" db="EMBL/GenBank/DDBJ databases">
        <title>Discovery of a pederin family compound in a non-symbiotic bloom-forming cyanobacterium.</title>
        <authorList>
            <person name="Kust A."/>
            <person name="Mares J."/>
            <person name="Jokela J."/>
            <person name="Urajova P."/>
            <person name="Hajek J."/>
            <person name="Saurav K."/>
            <person name="Voracova K."/>
            <person name="Fewer D.P."/>
            <person name="Haapaniemi E."/>
            <person name="Permi P."/>
            <person name="Rehakova K."/>
            <person name="Sivonen K."/>
            <person name="Hrouzek P."/>
        </authorList>
    </citation>
    <scope>NUCLEOTIDE SEQUENCE [LARGE SCALE GENOMIC DNA]</scope>
    <source>
        <strain evidence="2 3">CHARLIE-1</strain>
    </source>
</reference>
<organism evidence="2 3">
    <name type="scientific">Cuspidothrix issatschenkoi CHARLIE-1</name>
    <dbReference type="NCBI Taxonomy" id="2052836"/>
    <lineage>
        <taxon>Bacteria</taxon>
        <taxon>Bacillati</taxon>
        <taxon>Cyanobacteriota</taxon>
        <taxon>Cyanophyceae</taxon>
        <taxon>Nostocales</taxon>
        <taxon>Aphanizomenonaceae</taxon>
        <taxon>Cuspidothrix</taxon>
    </lineage>
</organism>
<evidence type="ECO:0000313" key="3">
    <source>
        <dbReference type="Proteomes" id="UP000239589"/>
    </source>
</evidence>
<gene>
    <name evidence="2" type="ORF">CUN59_04355</name>
</gene>
<proteinExistence type="predicted"/>
<name>A0A2S6CXY3_9CYAN</name>
<keyword evidence="1" id="KW-0812">Transmembrane</keyword>
<keyword evidence="1" id="KW-0472">Membrane</keyword>
<dbReference type="AlphaFoldDB" id="A0A2S6CXY3"/>
<sequence>MNSQTEASLEAAIRKLIHSSQLKPETVQVIVEGLEDENVTPEDWETLFNKEGAEIAIKQKIYSSQMVRLITLRAIVIPESLPEFLAWLNIQKSNKLDEHQTVSLELQKDIRPLFPQEQLTKGINYLLVNLLNKQISVDNIYWLLTTDGSAWGYAQKKFITDVKYDLQLIDNYFTRQLDKKFFNPFQHRKQVWATLISNWRSIQAGYYKGEEYQPFAELFARFREYHLAAYFYQVSQGNISKDLFYNMAYERYIQLHPNGDKVSKIIFDEVAYQKYCKSNISVYGLQIKRKPTLVEFMINVVIQGLISPIIILFWWILFVLSKILEYFL</sequence>
<dbReference type="RefSeq" id="WP_104386679.1">
    <property type="nucleotide sequence ID" value="NZ_PGEM01000025.1"/>
</dbReference>
<keyword evidence="3" id="KW-1185">Reference proteome</keyword>
<dbReference type="EMBL" id="PGEM01000025">
    <property type="protein sequence ID" value="PPJ64616.1"/>
    <property type="molecule type" value="Genomic_DNA"/>
</dbReference>